<keyword evidence="4" id="KW-1003">Cell membrane</keyword>
<keyword evidence="9" id="KW-0406">Ion transport</keyword>
<name>A0A5M9RA77_9GAMM</name>
<feature type="transmembrane region" description="Helical" evidence="14">
    <location>
        <begin position="275"/>
        <end position="295"/>
    </location>
</feature>
<feature type="transmembrane region" description="Helical" evidence="14">
    <location>
        <begin position="74"/>
        <end position="93"/>
    </location>
</feature>
<keyword evidence="10 14" id="KW-0472">Membrane</keyword>
<evidence type="ECO:0000256" key="11">
    <source>
        <dbReference type="ARBA" id="ARBA00023201"/>
    </source>
</evidence>
<evidence type="ECO:0000256" key="14">
    <source>
        <dbReference type="SAM" id="Phobius"/>
    </source>
</evidence>
<dbReference type="Proteomes" id="UP000322181">
    <property type="component" value="Unassembled WGS sequence"/>
</dbReference>
<protein>
    <submittedName>
        <fullName evidence="15">Na+:solute symporter</fullName>
    </submittedName>
</protein>
<dbReference type="InterPro" id="IPR038377">
    <property type="entry name" value="Na/Glc_symporter_sf"/>
</dbReference>
<evidence type="ECO:0000256" key="1">
    <source>
        <dbReference type="ARBA" id="ARBA00004651"/>
    </source>
</evidence>
<feature type="transmembrane region" description="Helical" evidence="14">
    <location>
        <begin position="453"/>
        <end position="474"/>
    </location>
</feature>
<dbReference type="AlphaFoldDB" id="A0A5M9RA77"/>
<dbReference type="PANTHER" id="PTHR48086:SF3">
    <property type="entry name" value="SODIUM_PROLINE SYMPORTER"/>
    <property type="match status" value="1"/>
</dbReference>
<dbReference type="OrthoDB" id="9803348at2"/>
<evidence type="ECO:0000256" key="2">
    <source>
        <dbReference type="ARBA" id="ARBA00006434"/>
    </source>
</evidence>
<sequence length="496" mass="54353">MQMLDWITLSLFFVIMIGIGLNAYRRVKGTNDFYVAGGGLPWWLAGISHHVSGYSGVVFTGYAALAYASGFNLYVWWALNVTIACLLGAWLIVPRWARLRNALQVQSPTEYLKIRYDIKTQQLIAWLGVLLKLLDTAGKYAAIGVLFYGFTGLPVIYGVLISGTVAMIYVTVGGLWADTMNDFFQFLVGIAAGVIMFFIVQSQLGDIGTNYLDMWDKLPAGNSDWFNGQYSPLFFASFAFVCFLSYNGGTWNLASRFIASPDGKQARRAMMLSASLYLVWPLILFAPMWAAPLLLPDVPHSEQTQIYSMLTLKYLPAGFVGVILASMFAATLSMVASDANAISSVLSRDILPLISKRVKRANGETPLWMARVVTFTFTLCTMILALNQEHFGGIIGLIVVWFGGLIGPASIPMVLGLLPFYKHCGPKIAISSMLIGLAVFAGTKLFVTAPSMALSVGGPVFCSLVFFTLAAIIARRNPVKPEVEELMHKLSRDGEH</sequence>
<evidence type="ECO:0000256" key="4">
    <source>
        <dbReference type="ARBA" id="ARBA00022475"/>
    </source>
</evidence>
<feature type="transmembrane region" description="Helical" evidence="14">
    <location>
        <begin position="123"/>
        <end position="149"/>
    </location>
</feature>
<dbReference type="PROSITE" id="PS50283">
    <property type="entry name" value="NA_SOLUT_SYMP_3"/>
    <property type="match status" value="1"/>
</dbReference>
<keyword evidence="6" id="KW-0769">Symport</keyword>
<dbReference type="CDD" id="cd11477">
    <property type="entry name" value="SLC5sbd_u1"/>
    <property type="match status" value="1"/>
</dbReference>
<evidence type="ECO:0000256" key="5">
    <source>
        <dbReference type="ARBA" id="ARBA00022692"/>
    </source>
</evidence>
<dbReference type="GO" id="GO:0006814">
    <property type="term" value="P:sodium ion transport"/>
    <property type="evidence" value="ECO:0007669"/>
    <property type="project" value="UniProtKB-KW"/>
</dbReference>
<dbReference type="GO" id="GO:0015293">
    <property type="term" value="F:symporter activity"/>
    <property type="evidence" value="ECO:0007669"/>
    <property type="project" value="UniProtKB-KW"/>
</dbReference>
<keyword evidence="3" id="KW-0813">Transport</keyword>
<comment type="subcellular location">
    <subcellularLocation>
        <location evidence="1">Cell membrane</location>
        <topology evidence="1">Multi-pass membrane protein</topology>
    </subcellularLocation>
</comment>
<dbReference type="Pfam" id="PF00474">
    <property type="entry name" value="SSF"/>
    <property type="match status" value="1"/>
</dbReference>
<comment type="similarity">
    <text evidence="2 13">Belongs to the sodium:solute symporter (SSF) (TC 2.A.21) family.</text>
</comment>
<feature type="transmembrane region" description="Helical" evidence="14">
    <location>
        <begin position="183"/>
        <end position="204"/>
    </location>
</feature>
<feature type="transmembrane region" description="Helical" evidence="14">
    <location>
        <begin position="315"/>
        <end position="346"/>
    </location>
</feature>
<dbReference type="EMBL" id="VXKB01000001">
    <property type="protein sequence ID" value="KAA8717209.1"/>
    <property type="molecule type" value="Genomic_DNA"/>
</dbReference>
<comment type="catalytic activity">
    <reaction evidence="12">
        <text>L-proline(in) + Na(+)(in) = L-proline(out) + Na(+)(out)</text>
        <dbReference type="Rhea" id="RHEA:28967"/>
        <dbReference type="ChEBI" id="CHEBI:29101"/>
        <dbReference type="ChEBI" id="CHEBI:60039"/>
    </reaction>
</comment>
<evidence type="ECO:0000313" key="15">
    <source>
        <dbReference type="EMBL" id="KAA8717209.1"/>
    </source>
</evidence>
<reference evidence="15 16" key="1">
    <citation type="submission" date="2019-09" db="EMBL/GenBank/DDBJ databases">
        <title>Draft genome sequence of various Type strains from the CCUG.</title>
        <authorList>
            <person name="Pineiro-Iglesias B."/>
            <person name="Tunovic T."/>
            <person name="Unosson C."/>
            <person name="Inganas E."/>
            <person name="Ohlen M."/>
            <person name="Cardew S."/>
            <person name="Jensie-Markopoulos S."/>
            <person name="Salva-Serra F."/>
            <person name="Jaen-Luchoro D."/>
            <person name="Karlsson R."/>
            <person name="Svensson-Stadler L."/>
            <person name="Chun J."/>
            <person name="Moore E."/>
        </authorList>
    </citation>
    <scope>NUCLEOTIDE SEQUENCE [LARGE SCALE GENOMIC DNA]</scope>
    <source>
        <strain evidence="15 16">CCUG 53682T</strain>
    </source>
</reference>
<proteinExistence type="inferred from homology"/>
<feature type="transmembrane region" description="Helical" evidence="14">
    <location>
        <begin position="6"/>
        <end position="24"/>
    </location>
</feature>
<dbReference type="PANTHER" id="PTHR48086">
    <property type="entry name" value="SODIUM/PROLINE SYMPORTER-RELATED"/>
    <property type="match status" value="1"/>
</dbReference>
<dbReference type="RefSeq" id="WP_067362430.1">
    <property type="nucleotide sequence ID" value="NZ_BAAAFS010000001.1"/>
</dbReference>
<keyword evidence="5 14" id="KW-0812">Transmembrane</keyword>
<keyword evidence="11" id="KW-0739">Sodium transport</keyword>
<dbReference type="Gene3D" id="1.20.1730.10">
    <property type="entry name" value="Sodium/glucose cotransporter"/>
    <property type="match status" value="1"/>
</dbReference>
<organism evidence="15 16">
    <name type="scientific">Morganella psychrotolerans</name>
    <dbReference type="NCBI Taxonomy" id="368603"/>
    <lineage>
        <taxon>Bacteria</taxon>
        <taxon>Pseudomonadati</taxon>
        <taxon>Pseudomonadota</taxon>
        <taxon>Gammaproteobacteria</taxon>
        <taxon>Enterobacterales</taxon>
        <taxon>Morganellaceae</taxon>
        <taxon>Morganella</taxon>
    </lineage>
</organism>
<dbReference type="InterPro" id="IPR001734">
    <property type="entry name" value="Na/solute_symporter"/>
</dbReference>
<evidence type="ECO:0000256" key="9">
    <source>
        <dbReference type="ARBA" id="ARBA00023065"/>
    </source>
</evidence>
<feature type="transmembrane region" description="Helical" evidence="14">
    <location>
        <begin position="155"/>
        <end position="176"/>
    </location>
</feature>
<evidence type="ECO:0000313" key="16">
    <source>
        <dbReference type="Proteomes" id="UP000322181"/>
    </source>
</evidence>
<feature type="transmembrane region" description="Helical" evidence="14">
    <location>
        <begin position="51"/>
        <end position="68"/>
    </location>
</feature>
<dbReference type="InterPro" id="IPR050277">
    <property type="entry name" value="Sodium:Solute_Symporter"/>
</dbReference>
<accession>A0A5M9RA77</accession>
<comment type="caution">
    <text evidence="15">The sequence shown here is derived from an EMBL/GenBank/DDBJ whole genome shotgun (WGS) entry which is preliminary data.</text>
</comment>
<evidence type="ECO:0000256" key="6">
    <source>
        <dbReference type="ARBA" id="ARBA00022847"/>
    </source>
</evidence>
<evidence type="ECO:0000256" key="10">
    <source>
        <dbReference type="ARBA" id="ARBA00023136"/>
    </source>
</evidence>
<dbReference type="GO" id="GO:0005886">
    <property type="term" value="C:plasma membrane"/>
    <property type="evidence" value="ECO:0007669"/>
    <property type="project" value="UniProtKB-SubCell"/>
</dbReference>
<feature type="transmembrane region" description="Helical" evidence="14">
    <location>
        <begin position="428"/>
        <end position="447"/>
    </location>
</feature>
<gene>
    <name evidence="15" type="ORF">F4V73_04925</name>
</gene>
<keyword evidence="8" id="KW-0915">Sodium</keyword>
<evidence type="ECO:0000256" key="12">
    <source>
        <dbReference type="ARBA" id="ARBA00033708"/>
    </source>
</evidence>
<feature type="transmembrane region" description="Helical" evidence="14">
    <location>
        <begin position="367"/>
        <end position="386"/>
    </location>
</feature>
<feature type="transmembrane region" description="Helical" evidence="14">
    <location>
        <begin position="392"/>
        <end position="421"/>
    </location>
</feature>
<keyword evidence="7 14" id="KW-1133">Transmembrane helix</keyword>
<evidence type="ECO:0000256" key="3">
    <source>
        <dbReference type="ARBA" id="ARBA00022448"/>
    </source>
</evidence>
<evidence type="ECO:0000256" key="8">
    <source>
        <dbReference type="ARBA" id="ARBA00023053"/>
    </source>
</evidence>
<feature type="transmembrane region" description="Helical" evidence="14">
    <location>
        <begin position="233"/>
        <end position="254"/>
    </location>
</feature>
<evidence type="ECO:0000256" key="7">
    <source>
        <dbReference type="ARBA" id="ARBA00022989"/>
    </source>
</evidence>
<evidence type="ECO:0000256" key="13">
    <source>
        <dbReference type="RuleBase" id="RU362091"/>
    </source>
</evidence>